<protein>
    <submittedName>
        <fullName evidence="1">Uncharacterized protein</fullName>
    </submittedName>
</protein>
<dbReference type="AlphaFoldDB" id="A0A2S6GPU2"/>
<dbReference type="Proteomes" id="UP000239203">
    <property type="component" value="Unassembled WGS sequence"/>
</dbReference>
<dbReference type="OrthoDB" id="4485313at2"/>
<name>A0A2S6GPU2_9PSEU</name>
<dbReference type="EMBL" id="PTIX01000008">
    <property type="protein sequence ID" value="PPK67183.1"/>
    <property type="molecule type" value="Genomic_DNA"/>
</dbReference>
<reference evidence="1 2" key="1">
    <citation type="submission" date="2018-02" db="EMBL/GenBank/DDBJ databases">
        <title>Genomic Encyclopedia of Archaeal and Bacterial Type Strains, Phase II (KMG-II): from individual species to whole genera.</title>
        <authorList>
            <person name="Goeker M."/>
        </authorList>
    </citation>
    <scope>NUCLEOTIDE SEQUENCE [LARGE SCALE GENOMIC DNA]</scope>
    <source>
        <strain evidence="1 2">YU 961-1</strain>
    </source>
</reference>
<comment type="caution">
    <text evidence="1">The sequence shown here is derived from an EMBL/GenBank/DDBJ whole genome shotgun (WGS) entry which is preliminary data.</text>
</comment>
<proteinExistence type="predicted"/>
<dbReference type="RefSeq" id="WP_104479931.1">
    <property type="nucleotide sequence ID" value="NZ_CP154825.1"/>
</dbReference>
<dbReference type="Pfam" id="PF20062">
    <property type="entry name" value="DUF6461"/>
    <property type="match status" value="1"/>
</dbReference>
<organism evidence="1 2">
    <name type="scientific">Actinokineospora auranticolor</name>
    <dbReference type="NCBI Taxonomy" id="155976"/>
    <lineage>
        <taxon>Bacteria</taxon>
        <taxon>Bacillati</taxon>
        <taxon>Actinomycetota</taxon>
        <taxon>Actinomycetes</taxon>
        <taxon>Pseudonocardiales</taxon>
        <taxon>Pseudonocardiaceae</taxon>
        <taxon>Actinokineospora</taxon>
    </lineage>
</organism>
<dbReference type="InterPro" id="IPR045592">
    <property type="entry name" value="DUF6461"/>
</dbReference>
<accession>A0A2S6GPU2</accession>
<gene>
    <name evidence="1" type="ORF">CLV40_108180</name>
</gene>
<sequence>MGDVDELAAAVADALPALIAVIPTKPAAELGRAGTAERPSWRSDSNQHAVTAQLHELPATVVDRLHGALELAVDHLALNAPASVAELLVPPAYTSFLTLSMGGESEARRAIQMVGGRWPGALDLIESTAAAVAAHGRVAPLLVVGDVGDETAVAAAHGAAHLAAAVAVSSAVLRGLGGGTPEIVAVALGVAVGLLRARPMPATYERAVLERTRADYLLPGSAHGRAPVRDHVIALTEGSDLVAGDFAENGLVESVDGGVVIRTGQAEGAVTTMFHVFAEAPEVSTEFWDEVVDVSWSARAGGATILADDHYGRHVDVWSGRPHRPSTTPPWPGDYRVRVCAAGRDPDPDGQHRNEHYEVSVWAEPFSAPVVHARADRLGHRLRGEPEPAPEARPEQGYLWVSESRISVGATVTVVDGLSRDEVIRAFGADPADPVTVDRMYETYTDQWLALVERDDRVVVVEDNGFQGSRPEVIRELSRAGRAASMFWNVNALTRVSLARGGELLLQGEVMELRQGGEPEVAAALAGLDFGGPRAWTAKGLLIVDRFLGTSLVPEDLERIVDADVAYLIGG</sequence>
<evidence type="ECO:0000313" key="2">
    <source>
        <dbReference type="Proteomes" id="UP000239203"/>
    </source>
</evidence>
<keyword evidence="2" id="KW-1185">Reference proteome</keyword>
<evidence type="ECO:0000313" key="1">
    <source>
        <dbReference type="EMBL" id="PPK67183.1"/>
    </source>
</evidence>